<dbReference type="InterPro" id="IPR036188">
    <property type="entry name" value="FAD/NAD-bd_sf"/>
</dbReference>
<keyword evidence="8" id="KW-1185">Reference proteome</keyword>
<name>A0A8H3VV75_9PEZI</name>
<dbReference type="Proteomes" id="UP000434172">
    <property type="component" value="Unassembled WGS sequence"/>
</dbReference>
<evidence type="ECO:0000256" key="3">
    <source>
        <dbReference type="ARBA" id="ARBA00022630"/>
    </source>
</evidence>
<dbReference type="OrthoDB" id="2219495at2759"/>
<evidence type="ECO:0000259" key="6">
    <source>
        <dbReference type="Pfam" id="PF01266"/>
    </source>
</evidence>
<organism evidence="7 8">
    <name type="scientific">Colletotrichum asianum</name>
    <dbReference type="NCBI Taxonomy" id="702518"/>
    <lineage>
        <taxon>Eukaryota</taxon>
        <taxon>Fungi</taxon>
        <taxon>Dikarya</taxon>
        <taxon>Ascomycota</taxon>
        <taxon>Pezizomycotina</taxon>
        <taxon>Sordariomycetes</taxon>
        <taxon>Hypocreomycetidae</taxon>
        <taxon>Glomerellales</taxon>
        <taxon>Glomerellaceae</taxon>
        <taxon>Colletotrichum</taxon>
        <taxon>Colletotrichum gloeosporioides species complex</taxon>
    </lineage>
</organism>
<evidence type="ECO:0000256" key="2">
    <source>
        <dbReference type="ARBA" id="ARBA00010989"/>
    </source>
</evidence>
<keyword evidence="4" id="KW-0274">FAD</keyword>
<reference evidence="7 8" key="1">
    <citation type="submission" date="2019-12" db="EMBL/GenBank/DDBJ databases">
        <title>A genome sequence resource for the geographically widespread anthracnose pathogen Colletotrichum asianum.</title>
        <authorList>
            <person name="Meng Y."/>
        </authorList>
    </citation>
    <scope>NUCLEOTIDE SEQUENCE [LARGE SCALE GENOMIC DNA]</scope>
    <source>
        <strain evidence="7 8">ICMP 18580</strain>
    </source>
</reference>
<feature type="non-terminal residue" evidence="7">
    <location>
        <position position="1"/>
    </location>
</feature>
<dbReference type="InterPro" id="IPR045170">
    <property type="entry name" value="MTOX"/>
</dbReference>
<evidence type="ECO:0000313" key="8">
    <source>
        <dbReference type="Proteomes" id="UP000434172"/>
    </source>
</evidence>
<evidence type="ECO:0000256" key="1">
    <source>
        <dbReference type="ARBA" id="ARBA00001974"/>
    </source>
</evidence>
<proteinExistence type="inferred from homology"/>
<dbReference type="SUPFAM" id="SSF51905">
    <property type="entry name" value="FAD/NAD(P)-binding domain"/>
    <property type="match status" value="1"/>
</dbReference>
<dbReference type="InterPro" id="IPR006076">
    <property type="entry name" value="FAD-dep_OxRdtase"/>
</dbReference>
<dbReference type="GO" id="GO:0008115">
    <property type="term" value="F:sarcosine oxidase activity"/>
    <property type="evidence" value="ECO:0007669"/>
    <property type="project" value="TreeGrafter"/>
</dbReference>
<keyword evidence="5" id="KW-0560">Oxidoreductase</keyword>
<gene>
    <name evidence="7" type="ORF">GQ607_015688</name>
</gene>
<dbReference type="EMBL" id="WOWK01000138">
    <property type="protein sequence ID" value="KAF0317101.1"/>
    <property type="molecule type" value="Genomic_DNA"/>
</dbReference>
<evidence type="ECO:0000256" key="5">
    <source>
        <dbReference type="ARBA" id="ARBA00023002"/>
    </source>
</evidence>
<comment type="caution">
    <text evidence="7">The sequence shown here is derived from an EMBL/GenBank/DDBJ whole genome shotgun (WGS) entry which is preliminary data.</text>
</comment>
<dbReference type="PANTHER" id="PTHR10961:SF46">
    <property type="entry name" value="PEROXISOMAL SARCOSINE OXIDASE"/>
    <property type="match status" value="1"/>
</dbReference>
<feature type="domain" description="FAD dependent oxidoreductase" evidence="6">
    <location>
        <begin position="21"/>
        <end position="407"/>
    </location>
</feature>
<dbReference type="GO" id="GO:0050660">
    <property type="term" value="F:flavin adenine dinucleotide binding"/>
    <property type="evidence" value="ECO:0007669"/>
    <property type="project" value="InterPro"/>
</dbReference>
<protein>
    <submittedName>
        <fullName evidence="7">L-saccharopine oxidase</fullName>
    </submittedName>
</protein>
<dbReference type="PANTHER" id="PTHR10961">
    <property type="entry name" value="PEROXISOMAL SARCOSINE OXIDASE"/>
    <property type="match status" value="1"/>
</dbReference>
<dbReference type="Gene3D" id="3.30.9.10">
    <property type="entry name" value="D-Amino Acid Oxidase, subunit A, domain 2"/>
    <property type="match status" value="1"/>
</dbReference>
<comment type="similarity">
    <text evidence="2">Belongs to the MSOX/MTOX family.</text>
</comment>
<sequence>SCSKFNPKPFDTMTSSVPKKKVIIIGAGAFGLSTALHLQRHHRHDVDVLLLDSASFPSIDSASGNDTSRAIRMDYADSFYAKLAKEAIEAWQTDPVFSQHFHLSGRIGAQPPGYTNVEKCKHVLRANEVDVEDFGEADKVSALHSKFPLLGNKDKLRGWDFYYVNHAGWANPKEAVISAMKDFESLGGKQISDPQCGRVVANILSGNQISGVKTADGQSHFAEHVIYATGAFSTSNKELLPGLGTQIHPTGFAIAHWKLEDPEELKAWEGYPAVDIYHNGYFFPPDPASGLMKLGLGIVGFTHDENPRSSWEDQSDVGIALRNSDLVGTNEAGKIPSIAEEGIRWILNRWAPSLATKKFFDMKICWDAMTPDGGWLIDHHPDIQGLSVATGGSGHGFKFLPVIGSFIIQALGLADSNRTAGPKLEEMRCKWRWGRPSNMDVKDRKVVLQGRPILNVMHHLRAQTPGQINDMPLQNATQLELKTNYVQELSDINARVYPKPSTEPRSRW</sequence>
<dbReference type="AlphaFoldDB" id="A0A8H3VV75"/>
<evidence type="ECO:0000256" key="4">
    <source>
        <dbReference type="ARBA" id="ARBA00022827"/>
    </source>
</evidence>
<evidence type="ECO:0000313" key="7">
    <source>
        <dbReference type="EMBL" id="KAF0317101.1"/>
    </source>
</evidence>
<keyword evidence="3" id="KW-0285">Flavoprotein</keyword>
<accession>A0A8H3VV75</accession>
<dbReference type="Gene3D" id="3.50.50.60">
    <property type="entry name" value="FAD/NAD(P)-binding domain"/>
    <property type="match status" value="1"/>
</dbReference>
<comment type="cofactor">
    <cofactor evidence="1">
        <name>FAD</name>
        <dbReference type="ChEBI" id="CHEBI:57692"/>
    </cofactor>
</comment>
<dbReference type="Pfam" id="PF01266">
    <property type="entry name" value="DAO"/>
    <property type="match status" value="1"/>
</dbReference>